<name>A0A9X1SIU1_9BACT</name>
<organism evidence="1 2">
    <name type="scientific">Blastopirellula sediminis</name>
    <dbReference type="NCBI Taxonomy" id="2894196"/>
    <lineage>
        <taxon>Bacteria</taxon>
        <taxon>Pseudomonadati</taxon>
        <taxon>Planctomycetota</taxon>
        <taxon>Planctomycetia</taxon>
        <taxon>Pirellulales</taxon>
        <taxon>Pirellulaceae</taxon>
        <taxon>Blastopirellula</taxon>
    </lineage>
</organism>
<evidence type="ECO:0000313" key="2">
    <source>
        <dbReference type="Proteomes" id="UP001139103"/>
    </source>
</evidence>
<proteinExistence type="predicted"/>
<dbReference type="Proteomes" id="UP001139103">
    <property type="component" value="Unassembled WGS sequence"/>
</dbReference>
<comment type="caution">
    <text evidence="1">The sequence shown here is derived from an EMBL/GenBank/DDBJ whole genome shotgun (WGS) entry which is preliminary data.</text>
</comment>
<keyword evidence="2" id="KW-1185">Reference proteome</keyword>
<dbReference type="RefSeq" id="WP_230217706.1">
    <property type="nucleotide sequence ID" value="NZ_JAJKFT010000004.1"/>
</dbReference>
<protein>
    <submittedName>
        <fullName evidence="1">Uncharacterized protein</fullName>
    </submittedName>
</protein>
<reference evidence="1" key="1">
    <citation type="submission" date="2021-11" db="EMBL/GenBank/DDBJ databases">
        <title>Genome sequence.</title>
        <authorList>
            <person name="Sun Q."/>
        </authorList>
    </citation>
    <scope>NUCLEOTIDE SEQUENCE</scope>
    <source>
        <strain evidence="1">JC732</strain>
    </source>
</reference>
<dbReference type="AlphaFoldDB" id="A0A9X1SIU1"/>
<evidence type="ECO:0000313" key="1">
    <source>
        <dbReference type="EMBL" id="MCC9628439.1"/>
    </source>
</evidence>
<accession>A0A9X1SIU1</accession>
<gene>
    <name evidence="1" type="ORF">LOC68_08530</name>
</gene>
<sequence length="137" mass="15774">MHWREAYVTDDASFFQDEPWRRIDYNVISSEGKSTMPNRLIVKQLREQAQGRLIIMNEHDLFYDTDDEIPLTGPADLNERRVICRILPDYAASHPRIPVGGRGYLTNLVDRAVCQDLARKMHCSLQTVFPTCGVLIP</sequence>
<dbReference type="EMBL" id="JAJKFT010000004">
    <property type="protein sequence ID" value="MCC9628439.1"/>
    <property type="molecule type" value="Genomic_DNA"/>
</dbReference>